<evidence type="ECO:0000313" key="2">
    <source>
        <dbReference type="EMBL" id="CRK26367.1"/>
    </source>
</evidence>
<feature type="compositionally biased region" description="Basic and acidic residues" evidence="1">
    <location>
        <begin position="1"/>
        <end position="37"/>
    </location>
</feature>
<reference evidence="3" key="1">
    <citation type="submission" date="2015-05" db="EMBL/GenBank/DDBJ databases">
        <authorList>
            <person name="Fogelqvist Johan"/>
        </authorList>
    </citation>
    <scope>NUCLEOTIDE SEQUENCE [LARGE SCALE GENOMIC DNA]</scope>
</reference>
<proteinExistence type="predicted"/>
<gene>
    <name evidence="2" type="ORF">BN1723_018268</name>
</gene>
<name>A0A0G4LWI8_VERLO</name>
<dbReference type="EMBL" id="CVQI01019180">
    <property type="protein sequence ID" value="CRK26367.1"/>
    <property type="molecule type" value="Genomic_DNA"/>
</dbReference>
<organism evidence="2 3">
    <name type="scientific">Verticillium longisporum</name>
    <name type="common">Verticillium dahliae var. longisporum</name>
    <dbReference type="NCBI Taxonomy" id="100787"/>
    <lineage>
        <taxon>Eukaryota</taxon>
        <taxon>Fungi</taxon>
        <taxon>Dikarya</taxon>
        <taxon>Ascomycota</taxon>
        <taxon>Pezizomycotina</taxon>
        <taxon>Sordariomycetes</taxon>
        <taxon>Hypocreomycetidae</taxon>
        <taxon>Glomerellales</taxon>
        <taxon>Plectosphaerellaceae</taxon>
        <taxon>Verticillium</taxon>
    </lineage>
</organism>
<protein>
    <submittedName>
        <fullName evidence="2">Uncharacterized protein</fullName>
    </submittedName>
</protein>
<feature type="non-terminal residue" evidence="2">
    <location>
        <position position="1"/>
    </location>
</feature>
<dbReference type="AlphaFoldDB" id="A0A0G4LWI8"/>
<feature type="non-terminal residue" evidence="2">
    <location>
        <position position="64"/>
    </location>
</feature>
<feature type="region of interest" description="Disordered" evidence="1">
    <location>
        <begin position="1"/>
        <end position="64"/>
    </location>
</feature>
<evidence type="ECO:0000313" key="3">
    <source>
        <dbReference type="Proteomes" id="UP000045706"/>
    </source>
</evidence>
<evidence type="ECO:0000256" key="1">
    <source>
        <dbReference type="SAM" id="MobiDB-lite"/>
    </source>
</evidence>
<sequence>RTANSRYDKCIKNEEGKRQKKEAFDKKKEAKTAEYKDKGRRFEKKKEEKKRAYVDKQDEDKRKK</sequence>
<accession>A0A0G4LWI8</accession>
<dbReference type="Proteomes" id="UP000045706">
    <property type="component" value="Unassembled WGS sequence"/>
</dbReference>
<feature type="compositionally biased region" description="Basic and acidic residues" evidence="1">
    <location>
        <begin position="44"/>
        <end position="64"/>
    </location>
</feature>